<dbReference type="GO" id="GO:0071555">
    <property type="term" value="P:cell wall organization"/>
    <property type="evidence" value="ECO:0007669"/>
    <property type="project" value="UniProtKB-KW"/>
</dbReference>
<dbReference type="GO" id="GO:0008764">
    <property type="term" value="F:UDP-N-acetylmuramoylalanine-D-glutamate ligase activity"/>
    <property type="evidence" value="ECO:0007669"/>
    <property type="project" value="UniProtKB-UniRule"/>
</dbReference>
<name>A0A2P8E884_9BACT</name>
<dbReference type="EMBL" id="PYGF01000003">
    <property type="protein sequence ID" value="PSL05617.1"/>
    <property type="molecule type" value="Genomic_DNA"/>
</dbReference>
<gene>
    <name evidence="9" type="primary">murD</name>
    <name evidence="13" type="ORF">CLV48_103131</name>
</gene>
<dbReference type="AlphaFoldDB" id="A0A2P8E884"/>
<evidence type="ECO:0000259" key="12">
    <source>
        <dbReference type="Pfam" id="PF08245"/>
    </source>
</evidence>
<dbReference type="GO" id="GO:0009252">
    <property type="term" value="P:peptidoglycan biosynthetic process"/>
    <property type="evidence" value="ECO:0007669"/>
    <property type="project" value="UniProtKB-UniRule"/>
</dbReference>
<dbReference type="GO" id="GO:0051301">
    <property type="term" value="P:cell division"/>
    <property type="evidence" value="ECO:0007669"/>
    <property type="project" value="UniProtKB-KW"/>
</dbReference>
<keyword evidence="7 9" id="KW-0067">ATP-binding</keyword>
<comment type="similarity">
    <text evidence="9">Belongs to the MurCDEF family.</text>
</comment>
<dbReference type="Gene3D" id="3.90.190.20">
    <property type="entry name" value="Mur ligase, C-terminal domain"/>
    <property type="match status" value="1"/>
</dbReference>
<reference evidence="13 14" key="1">
    <citation type="submission" date="2018-03" db="EMBL/GenBank/DDBJ databases">
        <title>Genomic Encyclopedia of Archaeal and Bacterial Type Strains, Phase II (KMG-II): from individual species to whole genera.</title>
        <authorList>
            <person name="Goeker M."/>
        </authorList>
    </citation>
    <scope>NUCLEOTIDE SEQUENCE [LARGE SCALE GENOMIC DNA]</scope>
    <source>
        <strain evidence="13 14">DSM 28057</strain>
    </source>
</reference>
<dbReference type="InterPro" id="IPR013221">
    <property type="entry name" value="Mur_ligase_cen"/>
</dbReference>
<organism evidence="13 14">
    <name type="scientific">Cecembia rubra</name>
    <dbReference type="NCBI Taxonomy" id="1485585"/>
    <lineage>
        <taxon>Bacteria</taxon>
        <taxon>Pseudomonadati</taxon>
        <taxon>Bacteroidota</taxon>
        <taxon>Cytophagia</taxon>
        <taxon>Cytophagales</taxon>
        <taxon>Cyclobacteriaceae</taxon>
        <taxon>Cecembia</taxon>
    </lineage>
</organism>
<dbReference type="PROSITE" id="PS01011">
    <property type="entry name" value="FOLYLPOLYGLU_SYNT_1"/>
    <property type="match status" value="1"/>
</dbReference>
<evidence type="ECO:0000256" key="4">
    <source>
        <dbReference type="ARBA" id="ARBA00022598"/>
    </source>
</evidence>
<evidence type="ECO:0000256" key="2">
    <source>
        <dbReference type="ARBA" id="ARBA00004752"/>
    </source>
</evidence>
<keyword evidence="14" id="KW-1185">Reference proteome</keyword>
<dbReference type="InterPro" id="IPR036565">
    <property type="entry name" value="Mur-like_cat_sf"/>
</dbReference>
<evidence type="ECO:0000256" key="5">
    <source>
        <dbReference type="ARBA" id="ARBA00022618"/>
    </source>
</evidence>
<evidence type="ECO:0000256" key="9">
    <source>
        <dbReference type="HAMAP-Rule" id="MF_00639"/>
    </source>
</evidence>
<dbReference type="GO" id="GO:0005737">
    <property type="term" value="C:cytoplasm"/>
    <property type="evidence" value="ECO:0007669"/>
    <property type="project" value="UniProtKB-SubCell"/>
</dbReference>
<dbReference type="GO" id="GO:0005524">
    <property type="term" value="F:ATP binding"/>
    <property type="evidence" value="ECO:0007669"/>
    <property type="project" value="UniProtKB-UniRule"/>
</dbReference>
<feature type="domain" description="Mur ligase C-terminal" evidence="11">
    <location>
        <begin position="309"/>
        <end position="422"/>
    </location>
</feature>
<keyword evidence="8 9" id="KW-0131">Cell cycle</keyword>
<evidence type="ECO:0000256" key="6">
    <source>
        <dbReference type="ARBA" id="ARBA00022741"/>
    </source>
</evidence>
<dbReference type="RefSeq" id="WP_106566673.1">
    <property type="nucleotide sequence ID" value="NZ_JAUVYL010000115.1"/>
</dbReference>
<dbReference type="EC" id="6.3.2.9" evidence="9 10"/>
<dbReference type="SUPFAM" id="SSF53623">
    <property type="entry name" value="MurD-like peptide ligases, catalytic domain"/>
    <property type="match status" value="1"/>
</dbReference>
<keyword evidence="5 9" id="KW-0132">Cell division</keyword>
<dbReference type="InterPro" id="IPR005762">
    <property type="entry name" value="MurD"/>
</dbReference>
<protein>
    <recommendedName>
        <fullName evidence="9 10">UDP-N-acetylmuramoylalanine--D-glutamate ligase</fullName>
        <ecNumber evidence="9 10">6.3.2.9</ecNumber>
    </recommendedName>
    <alternativeName>
        <fullName evidence="9">D-glutamic acid-adding enzyme</fullName>
    </alternativeName>
    <alternativeName>
        <fullName evidence="9">UDP-N-acetylmuramoyl-L-alanyl-D-glutamate synthetase</fullName>
    </alternativeName>
</protein>
<keyword evidence="4 9" id="KW-0436">Ligase</keyword>
<comment type="pathway">
    <text evidence="2 9 10">Cell wall biogenesis; peptidoglycan biosynthesis.</text>
</comment>
<evidence type="ECO:0000256" key="8">
    <source>
        <dbReference type="ARBA" id="ARBA00023306"/>
    </source>
</evidence>
<sequence length="450" mass="49357">MSKKLSILGAGESGIGAALLARQMGYAVWVSDMGAISTARKAVLEKSGIPYEEGKHSEERILDSDEIIKSPGISYKVPIVKAALEKGIPVIDELEFAFRYSKGKVIAITGTNGKTTTTLLTYHLLKKGGLNVGLAGNVGQSWAGQLTEGDKDWWVIETSSFQIDGFVEFRPAIAMLTNITPDHLDRYEYQVDNYIRSKMSLFKNMEANEAAIFFAEDELTGRGRGLKQLRANAFPVSVKEIQAQGGYFDGIKLDVRVAGSQLEIQSDEIILKGKHNMLNSMMAVLGAMLAGVNDKAIKEGLKDFQNAAHRMEPVTKIQGVSFVNDSKGTNVDATYYALESYKQPLIWIAGGVDKGNDYSVLYPLAKDKVKMLICLGVENDKLKKAFSGIIPDIRETQNIAEAVRWGLEFGKEGDVVLLSPACASFDLFKNYEDRGEQFKNAVNQLKLSAV</sequence>
<dbReference type="SUPFAM" id="SSF51984">
    <property type="entry name" value="MurCD N-terminal domain"/>
    <property type="match status" value="1"/>
</dbReference>
<feature type="domain" description="Mur ligase central" evidence="12">
    <location>
        <begin position="108"/>
        <end position="285"/>
    </location>
</feature>
<dbReference type="PANTHER" id="PTHR43692:SF1">
    <property type="entry name" value="UDP-N-ACETYLMURAMOYLALANINE--D-GLUTAMATE LIGASE"/>
    <property type="match status" value="1"/>
</dbReference>
<evidence type="ECO:0000256" key="10">
    <source>
        <dbReference type="RuleBase" id="RU003664"/>
    </source>
</evidence>
<dbReference type="Pfam" id="PF02875">
    <property type="entry name" value="Mur_ligase_C"/>
    <property type="match status" value="1"/>
</dbReference>
<keyword evidence="9 10" id="KW-0961">Cell wall biogenesis/degradation</keyword>
<comment type="function">
    <text evidence="9 10">Cell wall formation. Catalyzes the addition of glutamate to the nucleotide precursor UDP-N-acetylmuramoyl-L-alanine (UMA).</text>
</comment>
<feature type="binding site" evidence="9">
    <location>
        <begin position="110"/>
        <end position="116"/>
    </location>
    <ligand>
        <name>ATP</name>
        <dbReference type="ChEBI" id="CHEBI:30616"/>
    </ligand>
</feature>
<dbReference type="PANTHER" id="PTHR43692">
    <property type="entry name" value="UDP-N-ACETYLMURAMOYLALANINE--D-GLUTAMATE LIGASE"/>
    <property type="match status" value="1"/>
</dbReference>
<proteinExistence type="inferred from homology"/>
<comment type="catalytic activity">
    <reaction evidence="9 10">
        <text>UDP-N-acetyl-alpha-D-muramoyl-L-alanine + D-glutamate + ATP = UDP-N-acetyl-alpha-D-muramoyl-L-alanyl-D-glutamate + ADP + phosphate + H(+)</text>
        <dbReference type="Rhea" id="RHEA:16429"/>
        <dbReference type="ChEBI" id="CHEBI:15378"/>
        <dbReference type="ChEBI" id="CHEBI:29986"/>
        <dbReference type="ChEBI" id="CHEBI:30616"/>
        <dbReference type="ChEBI" id="CHEBI:43474"/>
        <dbReference type="ChEBI" id="CHEBI:83898"/>
        <dbReference type="ChEBI" id="CHEBI:83900"/>
        <dbReference type="ChEBI" id="CHEBI:456216"/>
        <dbReference type="EC" id="6.3.2.9"/>
    </reaction>
</comment>
<dbReference type="Pfam" id="PF08245">
    <property type="entry name" value="Mur_ligase_M"/>
    <property type="match status" value="1"/>
</dbReference>
<evidence type="ECO:0000313" key="14">
    <source>
        <dbReference type="Proteomes" id="UP000240708"/>
    </source>
</evidence>
<dbReference type="InterPro" id="IPR018109">
    <property type="entry name" value="Folylpolyglutamate_synth_CS"/>
</dbReference>
<evidence type="ECO:0000256" key="1">
    <source>
        <dbReference type="ARBA" id="ARBA00004496"/>
    </source>
</evidence>
<accession>A0A2P8E884</accession>
<dbReference type="SUPFAM" id="SSF53244">
    <property type="entry name" value="MurD-like peptide ligases, peptide-binding domain"/>
    <property type="match status" value="1"/>
</dbReference>
<comment type="caution">
    <text evidence="13">The sequence shown here is derived from an EMBL/GenBank/DDBJ whole genome shotgun (WGS) entry which is preliminary data.</text>
</comment>
<evidence type="ECO:0000256" key="7">
    <source>
        <dbReference type="ARBA" id="ARBA00022840"/>
    </source>
</evidence>
<dbReference type="Gene3D" id="3.40.50.720">
    <property type="entry name" value="NAD(P)-binding Rossmann-like Domain"/>
    <property type="match status" value="1"/>
</dbReference>
<dbReference type="GO" id="GO:0008360">
    <property type="term" value="P:regulation of cell shape"/>
    <property type="evidence" value="ECO:0007669"/>
    <property type="project" value="UniProtKB-KW"/>
</dbReference>
<dbReference type="InterPro" id="IPR036615">
    <property type="entry name" value="Mur_ligase_C_dom_sf"/>
</dbReference>
<keyword evidence="3 9" id="KW-0963">Cytoplasm</keyword>
<dbReference type="UniPathway" id="UPA00219"/>
<dbReference type="OrthoDB" id="9809796at2"/>
<dbReference type="NCBIfam" id="TIGR01087">
    <property type="entry name" value="murD"/>
    <property type="match status" value="1"/>
</dbReference>
<comment type="subcellular location">
    <subcellularLocation>
        <location evidence="1 9 10">Cytoplasm</location>
    </subcellularLocation>
</comment>
<keyword evidence="9 10" id="KW-0133">Cell shape</keyword>
<dbReference type="GO" id="GO:0004326">
    <property type="term" value="F:tetrahydrofolylpolyglutamate synthase activity"/>
    <property type="evidence" value="ECO:0007669"/>
    <property type="project" value="InterPro"/>
</dbReference>
<dbReference type="InterPro" id="IPR004101">
    <property type="entry name" value="Mur_ligase_C"/>
</dbReference>
<dbReference type="HAMAP" id="MF_00639">
    <property type="entry name" value="MurD"/>
    <property type="match status" value="1"/>
</dbReference>
<dbReference type="Pfam" id="PF21799">
    <property type="entry name" value="MurD-like_N"/>
    <property type="match status" value="1"/>
</dbReference>
<dbReference type="Gene3D" id="3.40.1190.10">
    <property type="entry name" value="Mur-like, catalytic domain"/>
    <property type="match status" value="1"/>
</dbReference>
<evidence type="ECO:0000256" key="3">
    <source>
        <dbReference type="ARBA" id="ARBA00022490"/>
    </source>
</evidence>
<evidence type="ECO:0000259" key="11">
    <source>
        <dbReference type="Pfam" id="PF02875"/>
    </source>
</evidence>
<dbReference type="Proteomes" id="UP000240708">
    <property type="component" value="Unassembled WGS sequence"/>
</dbReference>
<evidence type="ECO:0000313" key="13">
    <source>
        <dbReference type="EMBL" id="PSL05617.1"/>
    </source>
</evidence>
<keyword evidence="6 9" id="KW-0547">Nucleotide-binding</keyword>
<keyword evidence="9 10" id="KW-0573">Peptidoglycan synthesis</keyword>